<gene>
    <name evidence="12" type="ORF">M23134_05264</name>
</gene>
<evidence type="ECO:0000256" key="8">
    <source>
        <dbReference type="ARBA" id="ARBA00047599"/>
    </source>
</evidence>
<dbReference type="EMBL" id="AAWS01000002">
    <property type="protein sequence ID" value="EAY31758.1"/>
    <property type="molecule type" value="Genomic_DNA"/>
</dbReference>
<dbReference type="GO" id="GO:0050136">
    <property type="term" value="F:NADH dehydrogenase (quinone) (non-electrogenic) activity"/>
    <property type="evidence" value="ECO:0007669"/>
    <property type="project" value="UniProtKB-EC"/>
</dbReference>
<dbReference type="eggNOG" id="COG1252">
    <property type="taxonomic scope" value="Bacteria"/>
</dbReference>
<keyword evidence="3" id="KW-0285">Flavoprotein</keyword>
<dbReference type="RefSeq" id="WP_002693635.1">
    <property type="nucleotide sequence ID" value="NZ_AAWS01000002.1"/>
</dbReference>
<accession>A1ZDL9</accession>
<reference evidence="12 13" key="1">
    <citation type="submission" date="2007-01" db="EMBL/GenBank/DDBJ databases">
        <authorList>
            <person name="Haygood M."/>
            <person name="Podell S."/>
            <person name="Anderson C."/>
            <person name="Hopkinson B."/>
            <person name="Roe K."/>
            <person name="Barbeau K."/>
            <person name="Gaasterland T."/>
            <person name="Ferriera S."/>
            <person name="Johnson J."/>
            <person name="Kravitz S."/>
            <person name="Beeson K."/>
            <person name="Sutton G."/>
            <person name="Rogers Y.-H."/>
            <person name="Friedman R."/>
            <person name="Frazier M."/>
            <person name="Venter J.C."/>
        </authorList>
    </citation>
    <scope>NUCLEOTIDE SEQUENCE [LARGE SCALE GENOMIC DNA]</scope>
    <source>
        <strain evidence="12 13">ATCC 23134</strain>
    </source>
</reference>
<dbReference type="Pfam" id="PF07992">
    <property type="entry name" value="Pyr_redox_2"/>
    <property type="match status" value="1"/>
</dbReference>
<comment type="caution">
    <text evidence="12">The sequence shown here is derived from an EMBL/GenBank/DDBJ whole genome shotgun (WGS) entry which is preliminary data.</text>
</comment>
<keyword evidence="9" id="KW-1133">Transmembrane helix</keyword>
<dbReference type="PANTHER" id="PTHR43706:SF47">
    <property type="entry name" value="EXTERNAL NADH-UBIQUINONE OXIDOREDUCTASE 1, MITOCHONDRIAL-RELATED"/>
    <property type="match status" value="1"/>
</dbReference>
<comment type="similarity">
    <text evidence="1">Belongs to the NADH dehydrogenase family.</text>
</comment>
<dbReference type="Gene3D" id="3.50.50.100">
    <property type="match status" value="1"/>
</dbReference>
<dbReference type="InterPro" id="IPR054585">
    <property type="entry name" value="NDH2-like_C"/>
</dbReference>
<evidence type="ECO:0000256" key="1">
    <source>
        <dbReference type="ARBA" id="ARBA00005272"/>
    </source>
</evidence>
<dbReference type="PRINTS" id="PR00368">
    <property type="entry name" value="FADPNR"/>
</dbReference>
<evidence type="ECO:0000256" key="7">
    <source>
        <dbReference type="ARBA" id="ARBA00023027"/>
    </source>
</evidence>
<feature type="domain" description="FAD/NAD(P)-binding" evidence="10">
    <location>
        <begin position="18"/>
        <end position="336"/>
    </location>
</feature>
<dbReference type="InterPro" id="IPR045024">
    <property type="entry name" value="NDH-2"/>
</dbReference>
<evidence type="ECO:0000256" key="4">
    <source>
        <dbReference type="ARBA" id="ARBA00022827"/>
    </source>
</evidence>
<feature type="transmembrane region" description="Helical" evidence="9">
    <location>
        <begin position="385"/>
        <end position="402"/>
    </location>
</feature>
<keyword evidence="6" id="KW-0560">Oxidoreductase</keyword>
<dbReference type="InterPro" id="IPR023753">
    <property type="entry name" value="FAD/NAD-binding_dom"/>
</dbReference>
<dbReference type="OrthoDB" id="9781621at2"/>
<feature type="domain" description="External alternative NADH-ubiquinone oxidoreductase-like C-terminal" evidence="11">
    <location>
        <begin position="361"/>
        <end position="417"/>
    </location>
</feature>
<organism evidence="12 13">
    <name type="scientific">Microscilla marina ATCC 23134</name>
    <dbReference type="NCBI Taxonomy" id="313606"/>
    <lineage>
        <taxon>Bacteria</taxon>
        <taxon>Pseudomonadati</taxon>
        <taxon>Bacteroidota</taxon>
        <taxon>Cytophagia</taxon>
        <taxon>Cytophagales</taxon>
        <taxon>Microscillaceae</taxon>
        <taxon>Microscilla</taxon>
    </lineage>
</organism>
<dbReference type="PRINTS" id="PR00411">
    <property type="entry name" value="PNDRDTASEI"/>
</dbReference>
<dbReference type="Pfam" id="PF22366">
    <property type="entry name" value="NDH2_C"/>
    <property type="match status" value="1"/>
</dbReference>
<evidence type="ECO:0000256" key="6">
    <source>
        <dbReference type="ARBA" id="ARBA00023002"/>
    </source>
</evidence>
<evidence type="ECO:0000256" key="3">
    <source>
        <dbReference type="ARBA" id="ARBA00022630"/>
    </source>
</evidence>
<dbReference type="AlphaFoldDB" id="A1ZDL9"/>
<evidence type="ECO:0000256" key="5">
    <source>
        <dbReference type="ARBA" id="ARBA00022946"/>
    </source>
</evidence>
<evidence type="ECO:0000259" key="10">
    <source>
        <dbReference type="Pfam" id="PF07992"/>
    </source>
</evidence>
<evidence type="ECO:0000256" key="9">
    <source>
        <dbReference type="SAM" id="Phobius"/>
    </source>
</evidence>
<evidence type="ECO:0000259" key="11">
    <source>
        <dbReference type="Pfam" id="PF22366"/>
    </source>
</evidence>
<keyword evidence="4" id="KW-0274">FAD</keyword>
<keyword evidence="9" id="KW-0472">Membrane</keyword>
<keyword evidence="9" id="KW-0812">Transmembrane</keyword>
<dbReference type="Proteomes" id="UP000004095">
    <property type="component" value="Unassembled WGS sequence"/>
</dbReference>
<proteinExistence type="inferred from homology"/>
<keyword evidence="13" id="KW-1185">Reference proteome</keyword>
<evidence type="ECO:0000313" key="13">
    <source>
        <dbReference type="Proteomes" id="UP000004095"/>
    </source>
</evidence>
<protein>
    <recommendedName>
        <fullName evidence="2">NADH:ubiquinone reductase (non-electrogenic)</fullName>
        <ecNumber evidence="2">1.6.5.9</ecNumber>
    </recommendedName>
</protein>
<comment type="catalytic activity">
    <reaction evidence="8">
        <text>a quinone + NADH + H(+) = a quinol + NAD(+)</text>
        <dbReference type="Rhea" id="RHEA:46160"/>
        <dbReference type="ChEBI" id="CHEBI:15378"/>
        <dbReference type="ChEBI" id="CHEBI:24646"/>
        <dbReference type="ChEBI" id="CHEBI:57540"/>
        <dbReference type="ChEBI" id="CHEBI:57945"/>
        <dbReference type="ChEBI" id="CHEBI:132124"/>
        <dbReference type="EC" id="1.6.5.9"/>
    </reaction>
</comment>
<sequence length="453" mass="50827">MDKPVNTQTLIKDQGVPRIVVVGGGFGGLELVKGLRKMNAQVVLFDRYNHHTFQPLLYQVATSGLETGSIIYPFRKSLNRQKNFFFRLGDVKHIDADNNQVETSIGSVKYDHLVIATGATTNYYGMQDIAQHAVPLKEIQDSILLRNKIIKNFENALLTADHEKRNSYMDYVIVGGGPTGVEVAGALAELKKHVFPKDYRELNLMEMDIHLVEAGPRLLGAMSEKSGAKAQQFLEKMGVKVHLNTSVKSYDGYRVTLGSDEELITKTLVWAAGVKGAPIDGIRVESMVGGNRLKVNHFNQVEGYDNIYAVGDIAAMIDDDNPKGHPMMAPPAMQQGRHLAKNLLNKYEKDRPMKPFKYFDKGSMATIGRNKAVVEMPNGSKTQGFFAWLIWMFIHLMYLVGFRNRLLVLINWVMSYFSYDKSNRLIIGRTGVEDFQEKDNVIKPGNPQLSKNP</sequence>
<dbReference type="EC" id="1.6.5.9" evidence="2"/>
<keyword evidence="5" id="KW-0809">Transit peptide</keyword>
<dbReference type="SUPFAM" id="SSF51905">
    <property type="entry name" value="FAD/NAD(P)-binding domain"/>
    <property type="match status" value="2"/>
</dbReference>
<evidence type="ECO:0000256" key="2">
    <source>
        <dbReference type="ARBA" id="ARBA00012637"/>
    </source>
</evidence>
<name>A1ZDL9_MICM2</name>
<dbReference type="InterPro" id="IPR036188">
    <property type="entry name" value="FAD/NAD-bd_sf"/>
</dbReference>
<keyword evidence="7" id="KW-0520">NAD</keyword>
<evidence type="ECO:0000313" key="12">
    <source>
        <dbReference type="EMBL" id="EAY31758.1"/>
    </source>
</evidence>
<dbReference type="PANTHER" id="PTHR43706">
    <property type="entry name" value="NADH DEHYDROGENASE"/>
    <property type="match status" value="1"/>
</dbReference>